<evidence type="ECO:0000313" key="10">
    <source>
        <dbReference type="Proteomes" id="UP000320359"/>
    </source>
</evidence>
<dbReference type="PANTHER" id="PTHR42881:SF2">
    <property type="entry name" value="PROLYL ENDOPEPTIDASE"/>
    <property type="match status" value="1"/>
</dbReference>
<comment type="catalytic activity">
    <reaction evidence="1">
        <text>Hydrolysis of Pro-|-Xaa &gt;&gt; Ala-|-Xaa in oligopeptides.</text>
        <dbReference type="EC" id="3.4.21.26"/>
    </reaction>
</comment>
<evidence type="ECO:0000256" key="1">
    <source>
        <dbReference type="ARBA" id="ARBA00001070"/>
    </source>
</evidence>
<evidence type="ECO:0000256" key="2">
    <source>
        <dbReference type="ARBA" id="ARBA00005228"/>
    </source>
</evidence>
<evidence type="ECO:0000256" key="3">
    <source>
        <dbReference type="ARBA" id="ARBA00011897"/>
    </source>
</evidence>
<dbReference type="SUPFAM" id="SSF50993">
    <property type="entry name" value="Peptidase/esterase 'gauge' domain"/>
    <property type="match status" value="1"/>
</dbReference>
<evidence type="ECO:0000313" key="9">
    <source>
        <dbReference type="EMBL" id="TRW47993.1"/>
    </source>
</evidence>
<dbReference type="GO" id="GO:0004252">
    <property type="term" value="F:serine-type endopeptidase activity"/>
    <property type="evidence" value="ECO:0007669"/>
    <property type="project" value="UniProtKB-EC"/>
</dbReference>
<keyword evidence="5" id="KW-0378">Hydrolase</keyword>
<dbReference type="Pfam" id="PF00326">
    <property type="entry name" value="Peptidase_S9"/>
    <property type="match status" value="1"/>
</dbReference>
<accession>A0A552X073</accession>
<dbReference type="EMBL" id="VJWL01000005">
    <property type="protein sequence ID" value="TRW47993.1"/>
    <property type="molecule type" value="Genomic_DNA"/>
</dbReference>
<dbReference type="PANTHER" id="PTHR42881">
    <property type="entry name" value="PROLYL ENDOPEPTIDASE"/>
    <property type="match status" value="1"/>
</dbReference>
<evidence type="ECO:0000259" key="7">
    <source>
        <dbReference type="Pfam" id="PF00326"/>
    </source>
</evidence>
<dbReference type="AlphaFoldDB" id="A0A552X073"/>
<dbReference type="Gene3D" id="2.130.10.120">
    <property type="entry name" value="Prolyl oligopeptidase, N-terminal domain"/>
    <property type="match status" value="1"/>
</dbReference>
<dbReference type="SUPFAM" id="SSF53474">
    <property type="entry name" value="alpha/beta-Hydrolases"/>
    <property type="match status" value="1"/>
</dbReference>
<gene>
    <name evidence="9" type="ORF">FM042_11670</name>
</gene>
<dbReference type="FunFam" id="3.40.50.1820:FF:000005">
    <property type="entry name" value="Prolyl endopeptidase"/>
    <property type="match status" value="1"/>
</dbReference>
<dbReference type="InterPro" id="IPR002470">
    <property type="entry name" value="Peptidase_S9A"/>
</dbReference>
<evidence type="ECO:0000256" key="6">
    <source>
        <dbReference type="ARBA" id="ARBA00022825"/>
    </source>
</evidence>
<dbReference type="InterPro" id="IPR023302">
    <property type="entry name" value="Pept_S9A_N"/>
</dbReference>
<dbReference type="InterPro" id="IPR029058">
    <property type="entry name" value="AB_hydrolase_fold"/>
</dbReference>
<feature type="domain" description="Peptidase S9 prolyl oligopeptidase catalytic" evidence="7">
    <location>
        <begin position="487"/>
        <end position="700"/>
    </location>
</feature>
<keyword evidence="6" id="KW-0720">Serine protease</keyword>
<comment type="caution">
    <text evidence="9">The sequence shown here is derived from an EMBL/GenBank/DDBJ whole genome shotgun (WGS) entry which is preliminary data.</text>
</comment>
<dbReference type="GO" id="GO:0006508">
    <property type="term" value="P:proteolysis"/>
    <property type="evidence" value="ECO:0007669"/>
    <property type="project" value="UniProtKB-KW"/>
</dbReference>
<reference evidence="9 10" key="1">
    <citation type="submission" date="2019-07" db="EMBL/GenBank/DDBJ databases">
        <authorList>
            <person name="Yang M."/>
            <person name="Zhao D."/>
            <person name="Xiang H."/>
        </authorList>
    </citation>
    <scope>NUCLEOTIDE SEQUENCE [LARGE SCALE GENOMIC DNA]</scope>
    <source>
        <strain evidence="9 10">IM1326</strain>
    </source>
</reference>
<dbReference type="GO" id="GO:0005829">
    <property type="term" value="C:cytosol"/>
    <property type="evidence" value="ECO:0007669"/>
    <property type="project" value="TreeGrafter"/>
</dbReference>
<dbReference type="Pfam" id="PF02897">
    <property type="entry name" value="Peptidase_S9_N"/>
    <property type="match status" value="1"/>
</dbReference>
<proteinExistence type="inferred from homology"/>
<keyword evidence="4" id="KW-0645">Protease</keyword>
<evidence type="ECO:0000259" key="8">
    <source>
        <dbReference type="Pfam" id="PF02897"/>
    </source>
</evidence>
<keyword evidence="10" id="KW-1185">Reference proteome</keyword>
<dbReference type="GO" id="GO:0070012">
    <property type="term" value="F:oligopeptidase activity"/>
    <property type="evidence" value="ECO:0007669"/>
    <property type="project" value="TreeGrafter"/>
</dbReference>
<dbReference type="Gene3D" id="3.40.50.1820">
    <property type="entry name" value="alpha/beta hydrolase"/>
    <property type="match status" value="1"/>
</dbReference>
<comment type="similarity">
    <text evidence="2">Belongs to the peptidase S9A family.</text>
</comment>
<dbReference type="EC" id="3.4.21.26" evidence="3"/>
<dbReference type="PROSITE" id="PS00708">
    <property type="entry name" value="PRO_ENDOPEP_SER"/>
    <property type="match status" value="1"/>
</dbReference>
<dbReference type="InterPro" id="IPR002471">
    <property type="entry name" value="Pept_S9_AS"/>
</dbReference>
<feature type="domain" description="Peptidase S9A N-terminal" evidence="8">
    <location>
        <begin position="27"/>
        <end position="428"/>
    </location>
</feature>
<sequence>MTSLLLLAGCAQVVEPEAERPAGPDYPASPTVAQVDTYHGVEVADPYRWLEDMNSAQTKAWVNQQNALTFPYLENLSSRDSFKERLTQVWNYERLSTPFRVHNQYFYYQNQGLQNQSVLFVTADVNHPGRVLIDPNQLSEDGTISLSRVYISPQANYIAYGVSDGGSDWVEFRVRDIRTGEDLITSITGTKFTNLSWLPDESGFYYSRYPEGGDGVADDQQTVQIYFHQLGTVQSADQKIYAVESERPINPYPTVTSDGRFLIATHWDGYMANAVYVKNLTNDQAEWRPLLDQWDGLYSLVETDGNIFYFSTTNEAPTGRVIAVDVNRPEPAHWQEIIPARAETLDSISYVGGKFFASYLKDAQSMVHIYDAHGRFERELALPEIGSVSGFTGQKDHRETFFRLTSFTQPGAIYRLDISSGEAELHQQTEVNADLTGYITEQVFYESKDGTRVPMFIVRHESTELDGNAPLLLHGYGGFNISITPGFSPARLVWLERGGILALPNLRGGGEYGFEWHQAGTRLNKQNVFDDFIAAAEYLIEHQYTNPNRLAIQGGSNGGLLVAAVTLQRPELFAATLPAVGVLDMLRYHTPSANARAWSDDFGLSENADEFEALYAYSPVHNTQPGVCYPATLITTGDHDDRVVPWHSYKYAAVMQRDQGCENPILLRVETRAGHGAGTPTWMRIEQIADQWAFLVEHLGVEYSEN</sequence>
<organism evidence="9 10">
    <name type="scientific">Aliidiomarina halalkaliphila</name>
    <dbReference type="NCBI Taxonomy" id="2593535"/>
    <lineage>
        <taxon>Bacteria</taxon>
        <taxon>Pseudomonadati</taxon>
        <taxon>Pseudomonadota</taxon>
        <taxon>Gammaproteobacteria</taxon>
        <taxon>Alteromonadales</taxon>
        <taxon>Idiomarinaceae</taxon>
        <taxon>Aliidiomarina</taxon>
    </lineage>
</organism>
<name>A0A552X073_9GAMM</name>
<dbReference type="OrthoDB" id="9801421at2"/>
<evidence type="ECO:0000256" key="5">
    <source>
        <dbReference type="ARBA" id="ARBA00022801"/>
    </source>
</evidence>
<dbReference type="Proteomes" id="UP000320359">
    <property type="component" value="Unassembled WGS sequence"/>
</dbReference>
<dbReference type="InterPro" id="IPR051167">
    <property type="entry name" value="Prolyl_oligopep/macrocyclase"/>
</dbReference>
<evidence type="ECO:0000256" key="4">
    <source>
        <dbReference type="ARBA" id="ARBA00022670"/>
    </source>
</evidence>
<dbReference type="PRINTS" id="PR00862">
    <property type="entry name" value="PROLIGOPTASE"/>
</dbReference>
<dbReference type="InterPro" id="IPR001375">
    <property type="entry name" value="Peptidase_S9_cat"/>
</dbReference>
<protein>
    <recommendedName>
        <fullName evidence="3">prolyl oligopeptidase</fullName>
        <ecNumber evidence="3">3.4.21.26</ecNumber>
    </recommendedName>
</protein>